<dbReference type="GO" id="GO:0005576">
    <property type="term" value="C:extracellular region"/>
    <property type="evidence" value="ECO:0007669"/>
    <property type="project" value="TreeGrafter"/>
</dbReference>
<dbReference type="GO" id="GO:0016740">
    <property type="term" value="F:transferase activity"/>
    <property type="evidence" value="ECO:0007669"/>
    <property type="project" value="UniProtKB-KW"/>
</dbReference>
<sequence length="259" mass="27609">MRSAPHSCLVRCSDKSGLILQGMRALSRPITGLLASLATAATLLVAPAAAQAQPVIPQSSSDLPAAVGSSDADLRDSAWNTRGQLHQQTSVLHPQAANAVLGAYDTAVETVFPGLISERTEAARPKPAPVQAPAAAPAQVPAASTPCPADARVCVDIDGRKTWLQRNGQITYGPVNHAPGKPGQETPRGTFYVNRKVKDEISYEFNNAPMPYAVYFTYNGHAFHQGNLGYESAGCVRLEHAAAVTYFNELQINDKVFIY</sequence>
<evidence type="ECO:0000256" key="1">
    <source>
        <dbReference type="ARBA" id="ARBA00004752"/>
    </source>
</evidence>
<dbReference type="PANTHER" id="PTHR30582:SF33">
    <property type="entry name" value="EXPORTED PROTEIN"/>
    <property type="match status" value="1"/>
</dbReference>
<dbReference type="SUPFAM" id="SSF141523">
    <property type="entry name" value="L,D-transpeptidase catalytic domain-like"/>
    <property type="match status" value="1"/>
</dbReference>
<reference evidence="9 10" key="1">
    <citation type="journal article" date="2020" name="Biotechnol. Biofuels">
        <title>New insights from the biogas microbiome by comprehensive genome-resolved metagenomics of nearly 1600 species originating from multiple anaerobic digesters.</title>
        <authorList>
            <person name="Campanaro S."/>
            <person name="Treu L."/>
            <person name="Rodriguez-R L.M."/>
            <person name="Kovalovszki A."/>
            <person name="Ziels R.M."/>
            <person name="Maus I."/>
            <person name="Zhu X."/>
            <person name="Kougias P.G."/>
            <person name="Basile A."/>
            <person name="Luo G."/>
            <person name="Schluter A."/>
            <person name="Konstantinidis K.T."/>
            <person name="Angelidaki I."/>
        </authorList>
    </citation>
    <scope>NUCLEOTIDE SEQUENCE [LARGE SCALE GENOMIC DNA]</scope>
    <source>
        <strain evidence="9">AS06rmzACSIP_235</strain>
    </source>
</reference>
<evidence type="ECO:0000256" key="6">
    <source>
        <dbReference type="PROSITE-ProRule" id="PRU01373"/>
    </source>
</evidence>
<dbReference type="AlphaFoldDB" id="A0A847H9G7"/>
<dbReference type="GO" id="GO:0071555">
    <property type="term" value="P:cell wall organization"/>
    <property type="evidence" value="ECO:0007669"/>
    <property type="project" value="UniProtKB-UniRule"/>
</dbReference>
<evidence type="ECO:0000256" key="3">
    <source>
        <dbReference type="ARBA" id="ARBA00022960"/>
    </source>
</evidence>
<dbReference type="InterPro" id="IPR005490">
    <property type="entry name" value="LD_TPept_cat_dom"/>
</dbReference>
<feature type="compositionally biased region" description="Low complexity" evidence="7">
    <location>
        <begin position="129"/>
        <end position="143"/>
    </location>
</feature>
<evidence type="ECO:0000259" key="8">
    <source>
        <dbReference type="PROSITE" id="PS52029"/>
    </source>
</evidence>
<dbReference type="PROSITE" id="PS52029">
    <property type="entry name" value="LD_TPASE"/>
    <property type="match status" value="1"/>
</dbReference>
<dbReference type="GO" id="GO:0008360">
    <property type="term" value="P:regulation of cell shape"/>
    <property type="evidence" value="ECO:0007669"/>
    <property type="project" value="UniProtKB-UniRule"/>
</dbReference>
<accession>A0A847H9G7</accession>
<name>A0A847H9G7_9CORY</name>
<keyword evidence="5 6" id="KW-0961">Cell wall biogenesis/degradation</keyword>
<evidence type="ECO:0000256" key="5">
    <source>
        <dbReference type="ARBA" id="ARBA00023316"/>
    </source>
</evidence>
<comment type="caution">
    <text evidence="9">The sequence shown here is derived from an EMBL/GenBank/DDBJ whole genome shotgun (WGS) entry which is preliminary data.</text>
</comment>
<dbReference type="CDD" id="cd16913">
    <property type="entry name" value="YkuD_like"/>
    <property type="match status" value="1"/>
</dbReference>
<dbReference type="PANTHER" id="PTHR30582">
    <property type="entry name" value="L,D-TRANSPEPTIDASE"/>
    <property type="match status" value="1"/>
</dbReference>
<dbReference type="EMBL" id="JAAYYP010000106">
    <property type="protein sequence ID" value="NLF90340.1"/>
    <property type="molecule type" value="Genomic_DNA"/>
</dbReference>
<protein>
    <submittedName>
        <fullName evidence="9">L,D-transpeptidase</fullName>
    </submittedName>
</protein>
<comment type="pathway">
    <text evidence="1 6">Cell wall biogenesis; peptidoglycan biosynthesis.</text>
</comment>
<evidence type="ECO:0000313" key="9">
    <source>
        <dbReference type="EMBL" id="NLF90340.1"/>
    </source>
</evidence>
<evidence type="ECO:0000256" key="7">
    <source>
        <dbReference type="SAM" id="MobiDB-lite"/>
    </source>
</evidence>
<dbReference type="UniPathway" id="UPA00219"/>
<keyword evidence="4 6" id="KW-0573">Peptidoglycan synthesis</keyword>
<dbReference type="InterPro" id="IPR038063">
    <property type="entry name" value="Transpep_catalytic_dom"/>
</dbReference>
<feature type="region of interest" description="Disordered" evidence="7">
    <location>
        <begin position="122"/>
        <end position="143"/>
    </location>
</feature>
<dbReference type="GO" id="GO:0071972">
    <property type="term" value="F:peptidoglycan L,D-transpeptidase activity"/>
    <property type="evidence" value="ECO:0007669"/>
    <property type="project" value="TreeGrafter"/>
</dbReference>
<dbReference type="GO" id="GO:0018104">
    <property type="term" value="P:peptidoglycan-protein cross-linking"/>
    <property type="evidence" value="ECO:0007669"/>
    <property type="project" value="TreeGrafter"/>
</dbReference>
<feature type="active site" description="Nucleophile" evidence="6">
    <location>
        <position position="235"/>
    </location>
</feature>
<keyword evidence="3 6" id="KW-0133">Cell shape</keyword>
<proteinExistence type="predicted"/>
<gene>
    <name evidence="9" type="ORF">GX570_03205</name>
</gene>
<organism evidence="9 10">
    <name type="scientific">Corynebacterium marinum</name>
    <dbReference type="NCBI Taxonomy" id="349751"/>
    <lineage>
        <taxon>Bacteria</taxon>
        <taxon>Bacillati</taxon>
        <taxon>Actinomycetota</taxon>
        <taxon>Actinomycetes</taxon>
        <taxon>Mycobacteriales</taxon>
        <taxon>Corynebacteriaceae</taxon>
        <taxon>Corynebacterium</taxon>
    </lineage>
</organism>
<evidence type="ECO:0000256" key="4">
    <source>
        <dbReference type="ARBA" id="ARBA00022984"/>
    </source>
</evidence>
<dbReference type="Proteomes" id="UP000523614">
    <property type="component" value="Unassembled WGS sequence"/>
</dbReference>
<feature type="active site" description="Proton donor/acceptor" evidence="6">
    <location>
        <position position="224"/>
    </location>
</feature>
<evidence type="ECO:0000256" key="2">
    <source>
        <dbReference type="ARBA" id="ARBA00022679"/>
    </source>
</evidence>
<feature type="domain" description="L,D-TPase catalytic" evidence="8">
    <location>
        <begin position="151"/>
        <end position="259"/>
    </location>
</feature>
<dbReference type="InterPro" id="IPR050979">
    <property type="entry name" value="LD-transpeptidase"/>
</dbReference>
<evidence type="ECO:0000313" key="10">
    <source>
        <dbReference type="Proteomes" id="UP000523614"/>
    </source>
</evidence>
<dbReference type="Pfam" id="PF03734">
    <property type="entry name" value="YkuD"/>
    <property type="match status" value="1"/>
</dbReference>
<dbReference type="Gene3D" id="2.40.440.10">
    <property type="entry name" value="L,D-transpeptidase catalytic domain-like"/>
    <property type="match status" value="1"/>
</dbReference>
<keyword evidence="2" id="KW-0808">Transferase</keyword>